<comment type="caution">
    <text evidence="1">The sequence shown here is derived from an EMBL/GenBank/DDBJ whole genome shotgun (WGS) entry which is preliminary data.</text>
</comment>
<keyword evidence="2" id="KW-1185">Reference proteome</keyword>
<evidence type="ECO:0000313" key="1">
    <source>
        <dbReference type="EMBL" id="MBD8084158.1"/>
    </source>
</evidence>
<sequence>MKILLSSIAKNDIRMLMRVFNAEKENNDKFFLDVLKDSVQQIVENSEHIDIKNREMQVFKTDSLPVNIHYIIEDNDSLLITAVFKN</sequence>
<evidence type="ECO:0000313" key="2">
    <source>
        <dbReference type="Proteomes" id="UP000637299"/>
    </source>
</evidence>
<accession>A0ABR8ZFU7</accession>
<evidence type="ECO:0008006" key="3">
    <source>
        <dbReference type="Google" id="ProtNLM"/>
    </source>
</evidence>
<dbReference type="RefSeq" id="WP_191737945.1">
    <property type="nucleotide sequence ID" value="NZ_JACYFS010000007.1"/>
</dbReference>
<protein>
    <recommendedName>
        <fullName evidence="3">Type II toxin-antitoxin system RelE/ParE family toxin</fullName>
    </recommendedName>
</protein>
<reference evidence="1 2" key="1">
    <citation type="submission" date="2020-09" db="EMBL/GenBank/DDBJ databases">
        <title>Genome seq and assembly of Chryseobacterium sp.</title>
        <authorList>
            <person name="Chhetri G."/>
        </authorList>
    </citation>
    <scope>NUCLEOTIDE SEQUENCE [LARGE SCALE GENOMIC DNA]</scope>
    <source>
        <strain evidence="1 2">GCR10</strain>
    </source>
</reference>
<gene>
    <name evidence="1" type="ORF">IC610_17235</name>
</gene>
<dbReference type="EMBL" id="JACYFS010000007">
    <property type="protein sequence ID" value="MBD8084158.1"/>
    <property type="molecule type" value="Genomic_DNA"/>
</dbReference>
<dbReference type="Proteomes" id="UP000637299">
    <property type="component" value="Unassembled WGS sequence"/>
</dbReference>
<proteinExistence type="predicted"/>
<name>A0ABR8ZFU7_9FLAO</name>
<organism evidence="1 2">
    <name type="scientific">Chryseobacterium caseinilyticum</name>
    <dbReference type="NCBI Taxonomy" id="2771428"/>
    <lineage>
        <taxon>Bacteria</taxon>
        <taxon>Pseudomonadati</taxon>
        <taxon>Bacteroidota</taxon>
        <taxon>Flavobacteriia</taxon>
        <taxon>Flavobacteriales</taxon>
        <taxon>Weeksellaceae</taxon>
        <taxon>Chryseobacterium group</taxon>
        <taxon>Chryseobacterium</taxon>
    </lineage>
</organism>